<protein>
    <recommendedName>
        <fullName evidence="1">MEDS domain-containing protein</fullName>
    </recommendedName>
</protein>
<feature type="domain" description="MEDS" evidence="1">
    <location>
        <begin position="16"/>
        <end position="180"/>
    </location>
</feature>
<reference evidence="2 3" key="1">
    <citation type="submission" date="2018-03" db="EMBL/GenBank/DDBJ databases">
        <title>Draft genome of Nitrosomonas supralitoralis APG5.</title>
        <authorList>
            <person name="Urakawa H."/>
            <person name="Lopez J.V."/>
        </authorList>
    </citation>
    <scope>NUCLEOTIDE SEQUENCE [LARGE SCALE GENOMIC DNA]</scope>
    <source>
        <strain evidence="2 3">APG5</strain>
    </source>
</reference>
<dbReference type="OrthoDB" id="9782655at2"/>
<name>A0A2P7NSD9_9PROT</name>
<evidence type="ECO:0000313" key="2">
    <source>
        <dbReference type="EMBL" id="PSJ16382.1"/>
    </source>
</evidence>
<dbReference type="InterPro" id="IPR025847">
    <property type="entry name" value="MEDS_domain"/>
</dbReference>
<evidence type="ECO:0000313" key="3">
    <source>
        <dbReference type="Proteomes" id="UP000241912"/>
    </source>
</evidence>
<sequence length="227" mass="26113">MITLQDVLKKPDPFNHIVQVCEDVLSQSKILTHYIKDGLVNDEAIIVIAKPGLRQAVMFELDGLDLDLQRYKNSGQIKFFDAEFLLSNLLFNRIIDKQAFHDFVTYPIQVTRSKFGKVRAFGEMVDVLWQNNQEDSALQLEDLWNDLCMNEELMLLCTYLLDSLDPNDYEKSLEHICKCHTHSIPINTLNTSSGPAMLEIFGTAWNKVMSKLTESKTFSHQMPQPRT</sequence>
<dbReference type="Proteomes" id="UP000241912">
    <property type="component" value="Unassembled WGS sequence"/>
</dbReference>
<dbReference type="RefSeq" id="WP_106707837.1">
    <property type="nucleotide sequence ID" value="NZ_PXXU01000054.1"/>
</dbReference>
<keyword evidence="3" id="KW-1185">Reference proteome</keyword>
<evidence type="ECO:0000259" key="1">
    <source>
        <dbReference type="Pfam" id="PF14417"/>
    </source>
</evidence>
<organism evidence="2 3">
    <name type="scientific">Nitrosomonas supralitoralis</name>
    <dbReference type="NCBI Taxonomy" id="2116706"/>
    <lineage>
        <taxon>Bacteria</taxon>
        <taxon>Pseudomonadati</taxon>
        <taxon>Pseudomonadota</taxon>
        <taxon>Betaproteobacteria</taxon>
        <taxon>Nitrosomonadales</taxon>
        <taxon>Nitrosomonadaceae</taxon>
        <taxon>Nitrosomonas</taxon>
    </lineage>
</organism>
<dbReference type="EMBL" id="PXXU01000054">
    <property type="protein sequence ID" value="PSJ16382.1"/>
    <property type="molecule type" value="Genomic_DNA"/>
</dbReference>
<dbReference type="Pfam" id="PF14417">
    <property type="entry name" value="MEDS"/>
    <property type="match status" value="1"/>
</dbReference>
<comment type="caution">
    <text evidence="2">The sequence shown here is derived from an EMBL/GenBank/DDBJ whole genome shotgun (WGS) entry which is preliminary data.</text>
</comment>
<proteinExistence type="predicted"/>
<gene>
    <name evidence="2" type="ORF">C7H79_13840</name>
</gene>
<dbReference type="AlphaFoldDB" id="A0A2P7NSD9"/>
<accession>A0A2P7NSD9</accession>